<keyword evidence="3" id="KW-0804">Transcription</keyword>
<comment type="caution">
    <text evidence="5">The sequence shown here is derived from an EMBL/GenBank/DDBJ whole genome shotgun (WGS) entry which is preliminary data.</text>
</comment>
<dbReference type="InterPro" id="IPR036390">
    <property type="entry name" value="WH_DNA-bd_sf"/>
</dbReference>
<dbReference type="Gene3D" id="1.20.120.530">
    <property type="entry name" value="GntR ligand-binding domain-like"/>
    <property type="match status" value="1"/>
</dbReference>
<dbReference type="AlphaFoldDB" id="Q0G451"/>
<dbReference type="PROSITE" id="PS50949">
    <property type="entry name" value="HTH_GNTR"/>
    <property type="match status" value="1"/>
</dbReference>
<dbReference type="PANTHER" id="PTHR43537:SF5">
    <property type="entry name" value="UXU OPERON TRANSCRIPTIONAL REGULATOR"/>
    <property type="match status" value="1"/>
</dbReference>
<name>Q0G451_9HYPH</name>
<dbReference type="SMART" id="SM00895">
    <property type="entry name" value="FCD"/>
    <property type="match status" value="1"/>
</dbReference>
<accession>Q0G451</accession>
<evidence type="ECO:0000259" key="4">
    <source>
        <dbReference type="PROSITE" id="PS50949"/>
    </source>
</evidence>
<dbReference type="eggNOG" id="COG2186">
    <property type="taxonomic scope" value="Bacteria"/>
</dbReference>
<dbReference type="InterPro" id="IPR036388">
    <property type="entry name" value="WH-like_DNA-bd_sf"/>
</dbReference>
<evidence type="ECO:0000256" key="2">
    <source>
        <dbReference type="ARBA" id="ARBA00023125"/>
    </source>
</evidence>
<evidence type="ECO:0000256" key="1">
    <source>
        <dbReference type="ARBA" id="ARBA00023015"/>
    </source>
</evidence>
<dbReference type="SUPFAM" id="SSF46785">
    <property type="entry name" value="Winged helix' DNA-binding domain"/>
    <property type="match status" value="1"/>
</dbReference>
<protein>
    <submittedName>
        <fullName evidence="5">Transcriptional regulator NanR</fullName>
    </submittedName>
</protein>
<dbReference type="Proteomes" id="UP000004310">
    <property type="component" value="Unassembled WGS sequence"/>
</dbReference>
<dbReference type="Pfam" id="PF00392">
    <property type="entry name" value="GntR"/>
    <property type="match status" value="1"/>
</dbReference>
<dbReference type="Pfam" id="PF07729">
    <property type="entry name" value="FCD"/>
    <property type="match status" value="1"/>
</dbReference>
<dbReference type="SMART" id="SM00345">
    <property type="entry name" value="HTH_GNTR"/>
    <property type="match status" value="1"/>
</dbReference>
<dbReference type="HOGENOM" id="CLU_017584_9_1_5"/>
<dbReference type="GO" id="GO:0003700">
    <property type="term" value="F:DNA-binding transcription factor activity"/>
    <property type="evidence" value="ECO:0007669"/>
    <property type="project" value="InterPro"/>
</dbReference>
<dbReference type="SUPFAM" id="SSF48008">
    <property type="entry name" value="GntR ligand-binding domain-like"/>
    <property type="match status" value="1"/>
</dbReference>
<dbReference type="InterPro" id="IPR011711">
    <property type="entry name" value="GntR_C"/>
</dbReference>
<dbReference type="GO" id="GO:0003677">
    <property type="term" value="F:DNA binding"/>
    <property type="evidence" value="ECO:0007669"/>
    <property type="project" value="UniProtKB-KW"/>
</dbReference>
<keyword evidence="1" id="KW-0805">Transcription regulation</keyword>
<evidence type="ECO:0000313" key="6">
    <source>
        <dbReference type="Proteomes" id="UP000004310"/>
    </source>
</evidence>
<dbReference type="STRING" id="217511.GCA_001463845_03427"/>
<sequence>MSEITGRSRRPIKRRRMHEEMVELISNDIREGVYAIGDELPSERELMEEFGISRLTVREGVAALESRGLILTRQGMRARVAGPKPGFVLDRLSDMAKLYLVDPKGLDAFMDVREIVEVGTARKAAQLADEKSIRALQDVLERNSAARGDVAEFGRTDIEFHRVIADITGNPILVSFYQAAAEWLEEVRSTSLKVPGQTQRAFEAHEKIFAAIKARDPAAAGQEMSEHLLQLASIYPPREPNDLNEPLH</sequence>
<dbReference type="InterPro" id="IPR000524">
    <property type="entry name" value="Tscrpt_reg_HTH_GntR"/>
</dbReference>
<keyword evidence="2" id="KW-0238">DNA-binding</keyword>
<dbReference type="EMBL" id="AATP01000002">
    <property type="protein sequence ID" value="EAU41630.1"/>
    <property type="molecule type" value="Genomic_DNA"/>
</dbReference>
<dbReference type="PANTHER" id="PTHR43537">
    <property type="entry name" value="TRANSCRIPTIONAL REGULATOR, GNTR FAMILY"/>
    <property type="match status" value="1"/>
</dbReference>
<evidence type="ECO:0000313" key="5">
    <source>
        <dbReference type="EMBL" id="EAU41630.1"/>
    </source>
</evidence>
<dbReference type="Gene3D" id="1.10.10.10">
    <property type="entry name" value="Winged helix-like DNA-binding domain superfamily/Winged helix DNA-binding domain"/>
    <property type="match status" value="1"/>
</dbReference>
<reference evidence="5 6" key="1">
    <citation type="journal article" date="2010" name="J. Bacteriol.">
        <title>Genome sequence of Fulvimarina pelagi HTCC2506T, a Mn(II)-oxidizing alphaproteobacterium possessing an aerobic anoxygenic photosynthetic gene cluster and Xanthorhodopsin.</title>
        <authorList>
            <person name="Kang I."/>
            <person name="Oh H.M."/>
            <person name="Lim S.I."/>
            <person name="Ferriera S."/>
            <person name="Giovannoni S.J."/>
            <person name="Cho J.C."/>
        </authorList>
    </citation>
    <scope>NUCLEOTIDE SEQUENCE [LARGE SCALE GENOMIC DNA]</scope>
    <source>
        <strain evidence="5 6">HTCC2506</strain>
    </source>
</reference>
<gene>
    <name evidence="5" type="ORF">FP2506_14394</name>
</gene>
<feature type="domain" description="HTH gntR-type" evidence="4">
    <location>
        <begin position="15"/>
        <end position="83"/>
    </location>
</feature>
<dbReference type="CDD" id="cd07377">
    <property type="entry name" value="WHTH_GntR"/>
    <property type="match status" value="1"/>
</dbReference>
<keyword evidence="6" id="KW-1185">Reference proteome</keyword>
<dbReference type="InterPro" id="IPR008920">
    <property type="entry name" value="TF_FadR/GntR_C"/>
</dbReference>
<proteinExistence type="predicted"/>
<dbReference type="RefSeq" id="WP_007068005.1">
    <property type="nucleotide sequence ID" value="NZ_DS022272.1"/>
</dbReference>
<evidence type="ECO:0000256" key="3">
    <source>
        <dbReference type="ARBA" id="ARBA00023163"/>
    </source>
</evidence>
<dbReference type="PRINTS" id="PR00035">
    <property type="entry name" value="HTHGNTR"/>
</dbReference>
<organism evidence="5 6">
    <name type="scientific">Fulvimarina pelagi HTCC2506</name>
    <dbReference type="NCBI Taxonomy" id="314231"/>
    <lineage>
        <taxon>Bacteria</taxon>
        <taxon>Pseudomonadati</taxon>
        <taxon>Pseudomonadota</taxon>
        <taxon>Alphaproteobacteria</taxon>
        <taxon>Hyphomicrobiales</taxon>
        <taxon>Aurantimonadaceae</taxon>
        <taxon>Fulvimarina</taxon>
    </lineage>
</organism>